<dbReference type="InterPro" id="IPR042245">
    <property type="entry name" value="Tgt2/MlaC_sf"/>
</dbReference>
<reference evidence="2 3" key="1">
    <citation type="submission" date="2018-02" db="EMBL/GenBank/DDBJ databases">
        <title>novel marine gammaproteobacteria from coastal saline agro ecosystem.</title>
        <authorList>
            <person name="Krishnan R."/>
            <person name="Ramesh Kumar N."/>
        </authorList>
    </citation>
    <scope>NUCLEOTIDE SEQUENCE [LARGE SCALE GENOMIC DNA]</scope>
    <source>
        <strain evidence="2 3">228</strain>
    </source>
</reference>
<dbReference type="EMBL" id="PRLP01000127">
    <property type="protein sequence ID" value="PPC74780.1"/>
    <property type="molecule type" value="Genomic_DNA"/>
</dbReference>
<name>A0A2S5KJ40_9PROT</name>
<dbReference type="PIRSF" id="PIRSF004649">
    <property type="entry name" value="MlaC"/>
    <property type="match status" value="1"/>
</dbReference>
<dbReference type="Pfam" id="PF05494">
    <property type="entry name" value="MlaC"/>
    <property type="match status" value="1"/>
</dbReference>
<feature type="chain" id="PRO_5015745369" description="Toluene tolerance protein" evidence="1">
    <location>
        <begin position="27"/>
        <end position="206"/>
    </location>
</feature>
<dbReference type="PANTHER" id="PTHR36573">
    <property type="entry name" value="INTERMEMBRANE PHOSPHOLIPID TRANSPORT SYSTEM BINDING PROTEIN MLAC"/>
    <property type="match status" value="1"/>
</dbReference>
<accession>A0A2S5KJ40</accession>
<dbReference type="Proteomes" id="UP000238196">
    <property type="component" value="Unassembled WGS sequence"/>
</dbReference>
<proteinExistence type="predicted"/>
<evidence type="ECO:0000256" key="1">
    <source>
        <dbReference type="SAM" id="SignalP"/>
    </source>
</evidence>
<evidence type="ECO:0008006" key="4">
    <source>
        <dbReference type="Google" id="ProtNLM"/>
    </source>
</evidence>
<sequence>MVKQVWKAAMAFVVLAAVAVASTAQASDWDDAKDVVVKTTDAMLQLMKDPAMRQQENFETLYGEVDATVSPVVDFDSLSKGVMAHYYRQASDAQKAAFADQFKTTVIRTFTKALQVITLDKYQVVPSQGGDRDGKASVRFDFATTDGKTYRIEYSMHKKGSQWLVYNVTLDGINVGLNFRNQFAEAMNREQDMDKVINTWTVAVKE</sequence>
<dbReference type="InterPro" id="IPR008869">
    <property type="entry name" value="MlaC/ttg2D"/>
</dbReference>
<protein>
    <recommendedName>
        <fullName evidence="4">Toluene tolerance protein</fullName>
    </recommendedName>
</protein>
<keyword evidence="1" id="KW-0732">Signal</keyword>
<evidence type="ECO:0000313" key="3">
    <source>
        <dbReference type="Proteomes" id="UP000238196"/>
    </source>
</evidence>
<organism evidence="2 3">
    <name type="scientific">Proteobacteria bacterium 228</name>
    <dbReference type="NCBI Taxonomy" id="2083153"/>
    <lineage>
        <taxon>Bacteria</taxon>
        <taxon>Pseudomonadati</taxon>
        <taxon>Pseudomonadota</taxon>
    </lineage>
</organism>
<gene>
    <name evidence="2" type="ORF">C4K68_23925</name>
</gene>
<comment type="caution">
    <text evidence="2">The sequence shown here is derived from an EMBL/GenBank/DDBJ whole genome shotgun (WGS) entry which is preliminary data.</text>
</comment>
<dbReference type="AlphaFoldDB" id="A0A2S5KJ40"/>
<dbReference type="Gene3D" id="3.10.450.710">
    <property type="entry name" value="Tgt2/MlaC"/>
    <property type="match status" value="1"/>
</dbReference>
<dbReference type="PANTHER" id="PTHR36573:SF1">
    <property type="entry name" value="INTERMEMBRANE PHOSPHOLIPID TRANSPORT SYSTEM BINDING PROTEIN MLAC"/>
    <property type="match status" value="1"/>
</dbReference>
<feature type="signal peptide" evidence="1">
    <location>
        <begin position="1"/>
        <end position="26"/>
    </location>
</feature>
<evidence type="ECO:0000313" key="2">
    <source>
        <dbReference type="EMBL" id="PPC74780.1"/>
    </source>
</evidence>